<organism evidence="2 3">
    <name type="scientific">Arabis nemorensis</name>
    <dbReference type="NCBI Taxonomy" id="586526"/>
    <lineage>
        <taxon>Eukaryota</taxon>
        <taxon>Viridiplantae</taxon>
        <taxon>Streptophyta</taxon>
        <taxon>Embryophyta</taxon>
        <taxon>Tracheophyta</taxon>
        <taxon>Spermatophyta</taxon>
        <taxon>Magnoliopsida</taxon>
        <taxon>eudicotyledons</taxon>
        <taxon>Gunneridae</taxon>
        <taxon>Pentapetalae</taxon>
        <taxon>rosids</taxon>
        <taxon>malvids</taxon>
        <taxon>Brassicales</taxon>
        <taxon>Brassicaceae</taxon>
        <taxon>Arabideae</taxon>
        <taxon>Arabis</taxon>
    </lineage>
</organism>
<feature type="region of interest" description="Disordered" evidence="1">
    <location>
        <begin position="1"/>
        <end position="102"/>
    </location>
</feature>
<name>A0A565ANQ6_9BRAS</name>
<reference evidence="2" key="1">
    <citation type="submission" date="2019-07" db="EMBL/GenBank/DDBJ databases">
        <authorList>
            <person name="Dittberner H."/>
        </authorList>
    </citation>
    <scope>NUCLEOTIDE SEQUENCE [LARGE SCALE GENOMIC DNA]</scope>
</reference>
<feature type="compositionally biased region" description="Polar residues" evidence="1">
    <location>
        <begin position="90"/>
        <end position="102"/>
    </location>
</feature>
<feature type="compositionally biased region" description="Polar residues" evidence="1">
    <location>
        <begin position="25"/>
        <end position="37"/>
    </location>
</feature>
<protein>
    <submittedName>
        <fullName evidence="2">Uncharacterized protein</fullName>
    </submittedName>
</protein>
<keyword evidence="3" id="KW-1185">Reference proteome</keyword>
<evidence type="ECO:0000256" key="1">
    <source>
        <dbReference type="SAM" id="MobiDB-lite"/>
    </source>
</evidence>
<dbReference type="EMBL" id="CABITT030000001">
    <property type="protein sequence ID" value="VVA91047.1"/>
    <property type="molecule type" value="Genomic_DNA"/>
</dbReference>
<evidence type="ECO:0000313" key="2">
    <source>
        <dbReference type="EMBL" id="VVA91047.1"/>
    </source>
</evidence>
<evidence type="ECO:0000313" key="3">
    <source>
        <dbReference type="Proteomes" id="UP000489600"/>
    </source>
</evidence>
<feature type="compositionally biased region" description="Basic and acidic residues" evidence="1">
    <location>
        <begin position="1"/>
        <end position="12"/>
    </location>
</feature>
<dbReference type="AlphaFoldDB" id="A0A565ANQ6"/>
<gene>
    <name evidence="2" type="ORF">ANE_LOCUS1492</name>
</gene>
<comment type="caution">
    <text evidence="2">The sequence shown here is derived from an EMBL/GenBank/DDBJ whole genome shotgun (WGS) entry which is preliminary data.</text>
</comment>
<sequence>MVPKSLIDKEKGVSSSSSSSGIRLPSSTTPLSGNETQAPDPRWPSKCRWSASPKPPSTASIAKLSVPTATGEDSSPLEPIVSSDLPALTPSESSKDGTSTTPLLVSTTGLNVSTLSATLPDCQGAWAQPINISSDSSLNTTSQVVNGDKAVKLCSLEMWPSL</sequence>
<dbReference type="Proteomes" id="UP000489600">
    <property type="component" value="Unassembled WGS sequence"/>
</dbReference>
<accession>A0A565ANQ6</accession>
<proteinExistence type="predicted"/>